<dbReference type="GO" id="GO:0005634">
    <property type="term" value="C:nucleus"/>
    <property type="evidence" value="ECO:0007669"/>
    <property type="project" value="TreeGrafter"/>
</dbReference>
<gene>
    <name evidence="5" type="ORF">NSK_004954</name>
</gene>
<sequence length="922" mass="96006">MPHSAAMAAPIATQPSIGPARCLYHFQPSTGNGMGSMNNPQGSDNGNENFVESLVDAPKDSISTRNRSDLVLSRPSSAPMLAEICAAAEGGGSDVPLTRDREAFAWHQKELPAAAVSGLGVEGKGGYVVASASRSTTKALLRKLGILAPPASTSACARNVATRAVQGWQMANKQGASEAGAARGPPMRGPRILRAPAPASHSSTDPASAWKDRASNGQEESDIVNRVNGVPRDLELQNKRITGPQAKKLCAALATDTSLVSLKVGCNELGDEGAEAVAQALAHHPSLITLDLGFNGIGDRGAEALAGSLWSNRRLKTLYLSGNCIGVRGAQALGRALQQNMSLEVLHLTGNAVSAGGAALMGQGLAHNRSLRSLYLAGNALGPQGSAELFGGLARNAGLECLFLSDSGIGDEGAVALAGALLRHRRLRVLELGFNRLTAVGIAPLLAALQGCTHLQVLRLDNNEVDNGGAAEVARALHALTDLQVLDVGFNAMRSEGVATLMRAVAGHASLRALTLSGNTLKTEGAKAVAEALLQNNCLQELYLDHTSIGSAGERFLASGLAGNPCLGLCVLTGLRLGNVLARLGGGQPQGLDALSNEQSLAFLRLKRREPEADVRQLVAMVAARMPAARNSASFPRTPTSWSVQGGGECGGGSATKGEEKAGLGASGGGGWDETAMMMLSTPPLPTFYSRSGGQEKHAHRPWDQVHPPDGMAAGSLPPALARGLVACTKAPFDGAELSALHHFYFSPPPNAVGTAMGTVSPPGQHYYHHRGSLIGGRRDEAEAEAAASYAQQQNALESASSGQERLAAASASENAAAIAGNNVMMMMRVESEAHLPPTKRQCNLNSRVRVAAYPHLQRRLEVMLSNPGREEPQVLTLLRQLRFLEENVGPASKPCYTPETLENVLLRSLSTAAEGSPGKCT</sequence>
<name>A0A4D9D0B1_9STRA</name>
<protein>
    <submittedName>
        <fullName evidence="5">Uncharacterized protein</fullName>
    </submittedName>
</protein>
<evidence type="ECO:0000256" key="4">
    <source>
        <dbReference type="SAM" id="MobiDB-lite"/>
    </source>
</evidence>
<feature type="region of interest" description="Disordered" evidence="4">
    <location>
        <begin position="632"/>
        <end position="667"/>
    </location>
</feature>
<dbReference type="Pfam" id="PF13516">
    <property type="entry name" value="LRR_6"/>
    <property type="match status" value="8"/>
</dbReference>
<dbReference type="SMART" id="SM00368">
    <property type="entry name" value="LRR_RI"/>
    <property type="match status" value="11"/>
</dbReference>
<evidence type="ECO:0000256" key="3">
    <source>
        <dbReference type="ARBA" id="ARBA00022737"/>
    </source>
</evidence>
<dbReference type="GO" id="GO:0048471">
    <property type="term" value="C:perinuclear region of cytoplasm"/>
    <property type="evidence" value="ECO:0007669"/>
    <property type="project" value="TreeGrafter"/>
</dbReference>
<keyword evidence="6" id="KW-1185">Reference proteome</keyword>
<dbReference type="Gene3D" id="3.80.10.10">
    <property type="entry name" value="Ribonuclease Inhibitor"/>
    <property type="match status" value="4"/>
</dbReference>
<dbReference type="InterPro" id="IPR027038">
    <property type="entry name" value="RanGap"/>
</dbReference>
<dbReference type="GO" id="GO:0006913">
    <property type="term" value="P:nucleocytoplasmic transport"/>
    <property type="evidence" value="ECO:0007669"/>
    <property type="project" value="TreeGrafter"/>
</dbReference>
<dbReference type="AlphaFoldDB" id="A0A4D9D0B1"/>
<keyword evidence="1" id="KW-0343">GTPase activation</keyword>
<comment type="caution">
    <text evidence="5">The sequence shown here is derived from an EMBL/GenBank/DDBJ whole genome shotgun (WGS) entry which is preliminary data.</text>
</comment>
<dbReference type="Proteomes" id="UP000355283">
    <property type="component" value="Unassembled WGS sequence"/>
</dbReference>
<evidence type="ECO:0000256" key="2">
    <source>
        <dbReference type="ARBA" id="ARBA00022614"/>
    </source>
</evidence>
<organism evidence="5 6">
    <name type="scientific">Nannochloropsis salina CCMP1776</name>
    <dbReference type="NCBI Taxonomy" id="1027361"/>
    <lineage>
        <taxon>Eukaryota</taxon>
        <taxon>Sar</taxon>
        <taxon>Stramenopiles</taxon>
        <taxon>Ochrophyta</taxon>
        <taxon>Eustigmatophyceae</taxon>
        <taxon>Eustigmatales</taxon>
        <taxon>Monodopsidaceae</taxon>
        <taxon>Microchloropsis</taxon>
        <taxon>Microchloropsis salina</taxon>
    </lineage>
</organism>
<accession>A0A4D9D0B1</accession>
<feature type="compositionally biased region" description="Polar residues" evidence="4">
    <location>
        <begin position="632"/>
        <end position="644"/>
    </location>
</feature>
<dbReference type="GO" id="GO:0005829">
    <property type="term" value="C:cytosol"/>
    <property type="evidence" value="ECO:0007669"/>
    <property type="project" value="TreeGrafter"/>
</dbReference>
<evidence type="ECO:0000313" key="5">
    <source>
        <dbReference type="EMBL" id="TFJ83857.1"/>
    </source>
</evidence>
<evidence type="ECO:0000313" key="6">
    <source>
        <dbReference type="Proteomes" id="UP000355283"/>
    </source>
</evidence>
<feature type="compositionally biased region" description="Gly residues" evidence="4">
    <location>
        <begin position="645"/>
        <end position="655"/>
    </location>
</feature>
<dbReference type="PANTHER" id="PTHR24113">
    <property type="entry name" value="RAN GTPASE-ACTIVATING PROTEIN 1"/>
    <property type="match status" value="1"/>
</dbReference>
<reference evidence="5 6" key="1">
    <citation type="submission" date="2019-01" db="EMBL/GenBank/DDBJ databases">
        <title>Nuclear Genome Assembly of the Microalgal Biofuel strain Nannochloropsis salina CCMP1776.</title>
        <authorList>
            <person name="Hovde B."/>
        </authorList>
    </citation>
    <scope>NUCLEOTIDE SEQUENCE [LARGE SCALE GENOMIC DNA]</scope>
    <source>
        <strain evidence="5 6">CCMP1776</strain>
    </source>
</reference>
<dbReference type="SUPFAM" id="SSF52047">
    <property type="entry name" value="RNI-like"/>
    <property type="match status" value="2"/>
</dbReference>
<feature type="region of interest" description="Disordered" evidence="4">
    <location>
        <begin position="171"/>
        <end position="229"/>
    </location>
</feature>
<dbReference type="OrthoDB" id="188902at2759"/>
<dbReference type="PANTHER" id="PTHR24113:SF12">
    <property type="entry name" value="RAN GTPASE-ACTIVATING PROTEIN 1"/>
    <property type="match status" value="1"/>
</dbReference>
<keyword evidence="3" id="KW-0677">Repeat</keyword>
<dbReference type="EMBL" id="SDOX01000021">
    <property type="protein sequence ID" value="TFJ83857.1"/>
    <property type="molecule type" value="Genomic_DNA"/>
</dbReference>
<evidence type="ECO:0000256" key="1">
    <source>
        <dbReference type="ARBA" id="ARBA00022468"/>
    </source>
</evidence>
<dbReference type="GO" id="GO:0005096">
    <property type="term" value="F:GTPase activator activity"/>
    <property type="evidence" value="ECO:0007669"/>
    <property type="project" value="UniProtKB-KW"/>
</dbReference>
<dbReference type="GO" id="GO:0031267">
    <property type="term" value="F:small GTPase binding"/>
    <property type="evidence" value="ECO:0007669"/>
    <property type="project" value="TreeGrafter"/>
</dbReference>
<dbReference type="InterPro" id="IPR001611">
    <property type="entry name" value="Leu-rich_rpt"/>
</dbReference>
<proteinExistence type="predicted"/>
<keyword evidence="2" id="KW-0433">Leucine-rich repeat</keyword>
<dbReference type="InterPro" id="IPR032675">
    <property type="entry name" value="LRR_dom_sf"/>
</dbReference>